<dbReference type="PANTHER" id="PTHR33490:SF3">
    <property type="entry name" value="CONSERVED INTEGRAL MEMBRANE PROTEIN"/>
    <property type="match status" value="1"/>
</dbReference>
<keyword evidence="3" id="KW-1185">Reference proteome</keyword>
<protein>
    <submittedName>
        <fullName evidence="2">Transglutaminase-like superfamily protein</fullName>
    </submittedName>
</protein>
<dbReference type="OrthoDB" id="9804872at2"/>
<dbReference type="RefSeq" id="WP_145089878.1">
    <property type="nucleotide sequence ID" value="NZ_CP036348.1"/>
</dbReference>
<dbReference type="InterPro" id="IPR038765">
    <property type="entry name" value="Papain-like_cys_pep_sf"/>
</dbReference>
<dbReference type="PANTHER" id="PTHR33490">
    <property type="entry name" value="BLR5614 PROTEIN-RELATED"/>
    <property type="match status" value="1"/>
</dbReference>
<dbReference type="Proteomes" id="UP000315082">
    <property type="component" value="Chromosome"/>
</dbReference>
<dbReference type="PROSITE" id="PS51257">
    <property type="entry name" value="PROKAR_LIPOPROTEIN"/>
    <property type="match status" value="1"/>
</dbReference>
<dbReference type="EMBL" id="CP036348">
    <property type="protein sequence ID" value="QDV66785.1"/>
    <property type="molecule type" value="Genomic_DNA"/>
</dbReference>
<dbReference type="SMART" id="SM00460">
    <property type="entry name" value="TGc"/>
    <property type="match status" value="1"/>
</dbReference>
<evidence type="ECO:0000313" key="3">
    <source>
        <dbReference type="Proteomes" id="UP000315082"/>
    </source>
</evidence>
<evidence type="ECO:0000259" key="1">
    <source>
        <dbReference type="SMART" id="SM00460"/>
    </source>
</evidence>
<dbReference type="KEGG" id="rcf:Poly24_04730"/>
<reference evidence="2 3" key="1">
    <citation type="submission" date="2019-02" db="EMBL/GenBank/DDBJ databases">
        <title>Deep-cultivation of Planctomycetes and their phenomic and genomic characterization uncovers novel biology.</title>
        <authorList>
            <person name="Wiegand S."/>
            <person name="Jogler M."/>
            <person name="Boedeker C."/>
            <person name="Pinto D."/>
            <person name="Vollmers J."/>
            <person name="Rivas-Marin E."/>
            <person name="Kohn T."/>
            <person name="Peeters S.H."/>
            <person name="Heuer A."/>
            <person name="Rast P."/>
            <person name="Oberbeckmann S."/>
            <person name="Bunk B."/>
            <person name="Jeske O."/>
            <person name="Meyerdierks A."/>
            <person name="Storesund J.E."/>
            <person name="Kallscheuer N."/>
            <person name="Luecker S."/>
            <person name="Lage O.M."/>
            <person name="Pohl T."/>
            <person name="Merkel B.J."/>
            <person name="Hornburger P."/>
            <person name="Mueller R.-W."/>
            <person name="Bruemmer F."/>
            <person name="Labrenz M."/>
            <person name="Spormann A.M."/>
            <person name="Op den Camp H."/>
            <person name="Overmann J."/>
            <person name="Amann R."/>
            <person name="Jetten M.S.M."/>
            <person name="Mascher T."/>
            <person name="Medema M.H."/>
            <person name="Devos D.P."/>
            <person name="Kaster A.-K."/>
            <person name="Ovreas L."/>
            <person name="Rohde M."/>
            <person name="Galperin M.Y."/>
            <person name="Jogler C."/>
        </authorList>
    </citation>
    <scope>NUCLEOTIDE SEQUENCE [LARGE SCALE GENOMIC DNA]</scope>
    <source>
        <strain evidence="2 3">Poly24</strain>
    </source>
</reference>
<gene>
    <name evidence="2" type="ORF">Poly24_04730</name>
</gene>
<dbReference type="Pfam" id="PF01841">
    <property type="entry name" value="Transglut_core"/>
    <property type="match status" value="1"/>
</dbReference>
<proteinExistence type="predicted"/>
<dbReference type="SUPFAM" id="SSF54001">
    <property type="entry name" value="Cysteine proteinases"/>
    <property type="match status" value="1"/>
</dbReference>
<dbReference type="InterPro" id="IPR002931">
    <property type="entry name" value="Transglutaminase-like"/>
</dbReference>
<feature type="domain" description="Transglutaminase-like" evidence="1">
    <location>
        <begin position="444"/>
        <end position="511"/>
    </location>
</feature>
<sequence length="553" mass="60994">MPDASKPFFSQLRTLPSWSWCLLFVVGVIAAVGCDRVPQRPMLGADAEGETRDFAEEGKVEATPQPIAPKEAQQQQVEAPAEIVDRELEWWDAYLVGREPIGFSVSKVEPVGGGEAYVRFSMEEQLKIRRGKQVVQQWLKQTSLESVSGAFQEFESELSRGGDIVLSRGAVGYNQLNITVRRGDQKETHSIPWDAKSRGPFALQQSLRGKPMQPGETRLLRALMPIQNVLGTIHLKAIDRINVAMLEGDTKQLLEIESTVKVGDQVMLSQLLWANELGEVLKTYTPALDFSTFRTNRETATRVGTPKHDLLTATAIRVRTDDDWSSIRKRSPIAYRIQHQTEDPVPLFESSPSQSVTAIDGRTVLAVCDGSGALSADSKPVGEQDEIANALIQSDHPTILQMLKSLLVTESTSLEQKAETLRLGVHRHVRKKNFSRGFLSAAQVATEAEGDCTEHAILLAALCRAAGIPSRVAAGLLMLPPADGETQPLMAYHMWTLIWTGDRWQVLDATLAEPPRFADRIMVVSSDLASGNEYRCLLPVLQVMGQIDVAIKD</sequence>
<dbReference type="AlphaFoldDB" id="A0A518JMK0"/>
<evidence type="ECO:0000313" key="2">
    <source>
        <dbReference type="EMBL" id="QDV66785.1"/>
    </source>
</evidence>
<dbReference type="Gene3D" id="3.10.620.30">
    <property type="match status" value="1"/>
</dbReference>
<name>A0A518JMK0_9BACT</name>
<organism evidence="2 3">
    <name type="scientific">Rosistilla carotiformis</name>
    <dbReference type="NCBI Taxonomy" id="2528017"/>
    <lineage>
        <taxon>Bacteria</taxon>
        <taxon>Pseudomonadati</taxon>
        <taxon>Planctomycetota</taxon>
        <taxon>Planctomycetia</taxon>
        <taxon>Pirellulales</taxon>
        <taxon>Pirellulaceae</taxon>
        <taxon>Rosistilla</taxon>
    </lineage>
</organism>
<accession>A0A518JMK0</accession>